<reference evidence="10" key="1">
    <citation type="journal article" date="2019" name="Plant J.">
        <title>Chlorella vulgaris genome assembly and annotation reveals the molecular basis for metabolic acclimation to high light conditions.</title>
        <authorList>
            <person name="Cecchin M."/>
            <person name="Marcolungo L."/>
            <person name="Rossato M."/>
            <person name="Girolomoni L."/>
            <person name="Cosentino E."/>
            <person name="Cuine S."/>
            <person name="Li-Beisson Y."/>
            <person name="Delledonne M."/>
            <person name="Ballottari M."/>
        </authorList>
    </citation>
    <scope>NUCLEOTIDE SEQUENCE</scope>
    <source>
        <strain evidence="10">211/11P</strain>
    </source>
</reference>
<evidence type="ECO:0000313" key="10">
    <source>
        <dbReference type="EMBL" id="KAI3429851.1"/>
    </source>
</evidence>
<dbReference type="InterPro" id="IPR023601">
    <property type="entry name" value="Golgi_SNAP_su1"/>
</dbReference>
<dbReference type="PANTHER" id="PTHR21094:SF2">
    <property type="entry name" value="GOLGI SNAP RECEPTOR COMPLEX MEMBER 1"/>
    <property type="match status" value="1"/>
</dbReference>
<evidence type="ECO:0000256" key="4">
    <source>
        <dbReference type="ARBA" id="ARBA00022692"/>
    </source>
</evidence>
<dbReference type="OrthoDB" id="422156at2759"/>
<dbReference type="GO" id="GO:0006888">
    <property type="term" value="P:endoplasmic reticulum to Golgi vesicle-mediated transport"/>
    <property type="evidence" value="ECO:0007669"/>
    <property type="project" value="InterPro"/>
</dbReference>
<keyword evidence="8 9" id="KW-0472">Membrane</keyword>
<keyword evidence="11" id="KW-1185">Reference proteome</keyword>
<evidence type="ECO:0000256" key="3">
    <source>
        <dbReference type="ARBA" id="ARBA00022448"/>
    </source>
</evidence>
<dbReference type="GO" id="GO:0005801">
    <property type="term" value="C:cis-Golgi network"/>
    <property type="evidence" value="ECO:0007669"/>
    <property type="project" value="InterPro"/>
</dbReference>
<evidence type="ECO:0000256" key="2">
    <source>
        <dbReference type="ARBA" id="ARBA00008473"/>
    </source>
</evidence>
<keyword evidence="3" id="KW-0813">Transport</keyword>
<evidence type="ECO:0000256" key="5">
    <source>
        <dbReference type="ARBA" id="ARBA00022927"/>
    </source>
</evidence>
<evidence type="ECO:0000256" key="1">
    <source>
        <dbReference type="ARBA" id="ARBA00004409"/>
    </source>
</evidence>
<proteinExistence type="inferred from homology"/>
<keyword evidence="4 9" id="KW-0812">Transmembrane</keyword>
<comment type="similarity">
    <text evidence="2">Belongs to the GOSR1 family.</text>
</comment>
<comment type="caution">
    <text evidence="10">The sequence shown here is derived from an EMBL/GenBank/DDBJ whole genome shotgun (WGS) entry which is preliminary data.</text>
</comment>
<dbReference type="Proteomes" id="UP001055712">
    <property type="component" value="Unassembled WGS sequence"/>
</dbReference>
<dbReference type="PIRSF" id="PIRSF027109">
    <property type="entry name" value="Golgi_SNARE"/>
    <property type="match status" value="1"/>
</dbReference>
<dbReference type="Pfam" id="PF12352">
    <property type="entry name" value="V-SNARE_C"/>
    <property type="match status" value="1"/>
</dbReference>
<name>A0A9D4TMT2_CHLVU</name>
<gene>
    <name evidence="10" type="ORF">D9Q98_010163</name>
</gene>
<evidence type="ECO:0008006" key="12">
    <source>
        <dbReference type="Google" id="ProtNLM"/>
    </source>
</evidence>
<dbReference type="GO" id="GO:0000139">
    <property type="term" value="C:Golgi membrane"/>
    <property type="evidence" value="ECO:0007669"/>
    <property type="project" value="UniProtKB-SubCell"/>
</dbReference>
<organism evidence="10 11">
    <name type="scientific">Chlorella vulgaris</name>
    <name type="common">Green alga</name>
    <dbReference type="NCBI Taxonomy" id="3077"/>
    <lineage>
        <taxon>Eukaryota</taxon>
        <taxon>Viridiplantae</taxon>
        <taxon>Chlorophyta</taxon>
        <taxon>core chlorophytes</taxon>
        <taxon>Trebouxiophyceae</taxon>
        <taxon>Chlorellales</taxon>
        <taxon>Chlorellaceae</taxon>
        <taxon>Chlorella clade</taxon>
        <taxon>Chlorella</taxon>
    </lineage>
</organism>
<accession>A0A9D4TMT2</accession>
<dbReference type="GO" id="GO:0015031">
    <property type="term" value="P:protein transport"/>
    <property type="evidence" value="ECO:0007669"/>
    <property type="project" value="UniProtKB-KW"/>
</dbReference>
<evidence type="ECO:0000256" key="8">
    <source>
        <dbReference type="ARBA" id="ARBA00023136"/>
    </source>
</evidence>
<keyword evidence="7" id="KW-0333">Golgi apparatus</keyword>
<dbReference type="EMBL" id="SIDB01000008">
    <property type="protein sequence ID" value="KAI3429851.1"/>
    <property type="molecule type" value="Genomic_DNA"/>
</dbReference>
<keyword evidence="5" id="KW-0653">Protein transport</keyword>
<dbReference type="GO" id="GO:0006906">
    <property type="term" value="P:vesicle fusion"/>
    <property type="evidence" value="ECO:0007669"/>
    <property type="project" value="TreeGrafter"/>
</dbReference>
<evidence type="ECO:0000313" key="11">
    <source>
        <dbReference type="Proteomes" id="UP001055712"/>
    </source>
</evidence>
<evidence type="ECO:0000256" key="7">
    <source>
        <dbReference type="ARBA" id="ARBA00023034"/>
    </source>
</evidence>
<dbReference type="GO" id="GO:0005484">
    <property type="term" value="F:SNAP receptor activity"/>
    <property type="evidence" value="ECO:0007669"/>
    <property type="project" value="TreeGrafter"/>
</dbReference>
<evidence type="ECO:0000256" key="6">
    <source>
        <dbReference type="ARBA" id="ARBA00022989"/>
    </source>
</evidence>
<dbReference type="GO" id="GO:0031201">
    <property type="term" value="C:SNARE complex"/>
    <property type="evidence" value="ECO:0007669"/>
    <property type="project" value="TreeGrafter"/>
</dbReference>
<dbReference type="GO" id="GO:0048219">
    <property type="term" value="P:inter-Golgi cisterna vesicle-mediated transport"/>
    <property type="evidence" value="ECO:0007669"/>
    <property type="project" value="TreeGrafter"/>
</dbReference>
<keyword evidence="6 9" id="KW-1133">Transmembrane helix</keyword>
<sequence length="262" mass="28455">MNASRLPDAVPPAGRHVAFAYQTPVTPTKMSIATQSSQKAWDDLRREARKLEGELDMKVAAYGKLCSNYEYGYSKGESGMATDQLLQAKCAEIEQLISRLSDANDGMRSALSGGADSRSHTLARHRDILHDFQQEFRRLQSIVGAARDRLDLLGGAGGGQHAPLHQTAGNAGLLLRERGMLASTNAALDEVMGTAQAVSGGLGQQRSMFEGISGKMSSLGSKFPVVNTLMNAIRRRKNRDNFILAAVVAACTLFILVYWWNK</sequence>
<dbReference type="GO" id="GO:0005797">
    <property type="term" value="C:Golgi medial cisterna"/>
    <property type="evidence" value="ECO:0007669"/>
    <property type="project" value="TreeGrafter"/>
</dbReference>
<protein>
    <recommendedName>
        <fullName evidence="12">Golgi SNAP receptor complex member 1</fullName>
    </recommendedName>
</protein>
<reference evidence="10" key="2">
    <citation type="submission" date="2020-11" db="EMBL/GenBank/DDBJ databases">
        <authorList>
            <person name="Cecchin M."/>
            <person name="Marcolungo L."/>
            <person name="Rossato M."/>
            <person name="Girolomoni L."/>
            <person name="Cosentino E."/>
            <person name="Cuine S."/>
            <person name="Li-Beisson Y."/>
            <person name="Delledonne M."/>
            <person name="Ballottari M."/>
        </authorList>
    </citation>
    <scope>NUCLEOTIDE SEQUENCE</scope>
    <source>
        <strain evidence="10">211/11P</strain>
        <tissue evidence="10">Whole cell</tissue>
    </source>
</reference>
<dbReference type="AlphaFoldDB" id="A0A9D4TMT2"/>
<feature type="transmembrane region" description="Helical" evidence="9">
    <location>
        <begin position="242"/>
        <end position="260"/>
    </location>
</feature>
<dbReference type="PANTHER" id="PTHR21094">
    <property type="entry name" value="GOS-28 SNARE- RELATED"/>
    <property type="match status" value="1"/>
</dbReference>
<evidence type="ECO:0000256" key="9">
    <source>
        <dbReference type="SAM" id="Phobius"/>
    </source>
</evidence>
<comment type="subcellular location">
    <subcellularLocation>
        <location evidence="1">Golgi apparatus membrane</location>
        <topology evidence="1">Single-pass type IV membrane protein</topology>
    </subcellularLocation>
</comment>